<sequence>MPKVHKVMFWAGIVMWMLSSAHLGLVIQQVTNAMTPLRNAQAQVSIATIQVLLGDMILIWRVWAVWGGNYWMTVLPIMLMLAAAGVRFAVVASIAGVLAFSSDVSSELIVANTLLCTVLIAGRIWYLQWQMNKMLGRAPSQKSRNAYSGVLMLIIETGVLWAVIQLLGVILDDVHSDGIHAVLDMQIPLIVIIPPNYPISTTTKTSLQGMLPTLIVLFVHFDLVPGTHATVAYNAIVASKFQAATGHGTMETESTLGGTGSRRTALNLKTDISDDDIERQREYKSPSPVAV</sequence>
<organism evidence="3 4">
    <name type="scientific">Galerina marginata (strain CBS 339.88)</name>
    <dbReference type="NCBI Taxonomy" id="685588"/>
    <lineage>
        <taxon>Eukaryota</taxon>
        <taxon>Fungi</taxon>
        <taxon>Dikarya</taxon>
        <taxon>Basidiomycota</taxon>
        <taxon>Agaricomycotina</taxon>
        <taxon>Agaricomycetes</taxon>
        <taxon>Agaricomycetidae</taxon>
        <taxon>Agaricales</taxon>
        <taxon>Agaricineae</taxon>
        <taxon>Strophariaceae</taxon>
        <taxon>Galerina</taxon>
    </lineage>
</organism>
<keyword evidence="4" id="KW-1185">Reference proteome</keyword>
<feature type="compositionally biased region" description="Polar residues" evidence="1">
    <location>
        <begin position="251"/>
        <end position="264"/>
    </location>
</feature>
<dbReference type="OrthoDB" id="3250682at2759"/>
<evidence type="ECO:0000313" key="4">
    <source>
        <dbReference type="Proteomes" id="UP000027222"/>
    </source>
</evidence>
<dbReference type="AlphaFoldDB" id="A0A067SCT0"/>
<evidence type="ECO:0000313" key="3">
    <source>
        <dbReference type="EMBL" id="KDR68740.1"/>
    </source>
</evidence>
<feature type="transmembrane region" description="Helical" evidence="2">
    <location>
        <begin position="7"/>
        <end position="27"/>
    </location>
</feature>
<reference evidence="4" key="1">
    <citation type="journal article" date="2014" name="Proc. Natl. Acad. Sci. U.S.A.">
        <title>Extensive sampling of basidiomycete genomes demonstrates inadequacy of the white-rot/brown-rot paradigm for wood decay fungi.</title>
        <authorList>
            <person name="Riley R."/>
            <person name="Salamov A.A."/>
            <person name="Brown D.W."/>
            <person name="Nagy L.G."/>
            <person name="Floudas D."/>
            <person name="Held B.W."/>
            <person name="Levasseur A."/>
            <person name="Lombard V."/>
            <person name="Morin E."/>
            <person name="Otillar R."/>
            <person name="Lindquist E.A."/>
            <person name="Sun H."/>
            <person name="LaButti K.M."/>
            <person name="Schmutz J."/>
            <person name="Jabbour D."/>
            <person name="Luo H."/>
            <person name="Baker S.E."/>
            <person name="Pisabarro A.G."/>
            <person name="Walton J.D."/>
            <person name="Blanchette R.A."/>
            <person name="Henrissat B."/>
            <person name="Martin F."/>
            <person name="Cullen D."/>
            <person name="Hibbett D.S."/>
            <person name="Grigoriev I.V."/>
        </authorList>
    </citation>
    <scope>NUCLEOTIDE SEQUENCE [LARGE SCALE GENOMIC DNA]</scope>
    <source>
        <strain evidence="4">CBS 339.88</strain>
    </source>
</reference>
<evidence type="ECO:0000256" key="1">
    <source>
        <dbReference type="SAM" id="MobiDB-lite"/>
    </source>
</evidence>
<feature type="transmembrane region" description="Helical" evidence="2">
    <location>
        <begin position="147"/>
        <end position="171"/>
    </location>
</feature>
<name>A0A067SCT0_GALM3</name>
<evidence type="ECO:0000256" key="2">
    <source>
        <dbReference type="SAM" id="Phobius"/>
    </source>
</evidence>
<gene>
    <name evidence="3" type="ORF">GALMADRAFT_1026481</name>
</gene>
<dbReference type="HOGENOM" id="CLU_044614_3_1_1"/>
<keyword evidence="2" id="KW-1133">Transmembrane helix</keyword>
<proteinExistence type="predicted"/>
<keyword evidence="2" id="KW-0472">Membrane</keyword>
<feature type="transmembrane region" description="Helical" evidence="2">
    <location>
        <begin position="47"/>
        <end position="66"/>
    </location>
</feature>
<accession>A0A067SCT0</accession>
<dbReference type="Proteomes" id="UP000027222">
    <property type="component" value="Unassembled WGS sequence"/>
</dbReference>
<feature type="transmembrane region" description="Helical" evidence="2">
    <location>
        <begin position="108"/>
        <end position="126"/>
    </location>
</feature>
<dbReference type="EMBL" id="KL142406">
    <property type="protein sequence ID" value="KDR68740.1"/>
    <property type="molecule type" value="Genomic_DNA"/>
</dbReference>
<protein>
    <submittedName>
        <fullName evidence="3">Uncharacterized protein</fullName>
    </submittedName>
</protein>
<keyword evidence="2" id="KW-0812">Transmembrane</keyword>
<feature type="region of interest" description="Disordered" evidence="1">
    <location>
        <begin position="250"/>
        <end position="271"/>
    </location>
</feature>
<feature type="transmembrane region" description="Helical" evidence="2">
    <location>
        <begin position="78"/>
        <end position="102"/>
    </location>
</feature>